<dbReference type="STRING" id="128403.WA1_41490"/>
<accession>A0A139WYD9</accession>
<dbReference type="Gene3D" id="3.90.1570.10">
    <property type="entry name" value="tt1808, chain A"/>
    <property type="match status" value="1"/>
</dbReference>
<sequence>MNVTTKRLTLEEYLNYDDGTDAQYELVAGELVAMPPESPYNSAIALYLLVEFLKFVPIRRLSHKDIEIVVSGVRTTTRLPDLMVLTEELAEALQGKRRGTITLDMPPPALVVEVVSPGKTNQDRDYRYKRSEYAARGILEYWIVDPEKAQVMVLTLVDGFYEGATFKGSEMIQSQMFSAWEMTVEHLLKAGH</sequence>
<dbReference type="PANTHER" id="PTHR34107:SF2">
    <property type="entry name" value="SLL0888 PROTEIN"/>
    <property type="match status" value="1"/>
</dbReference>
<feature type="domain" description="Putative restriction endonuclease" evidence="1">
    <location>
        <begin position="10"/>
        <end position="185"/>
    </location>
</feature>
<gene>
    <name evidence="2" type="ORF">WA1_41490</name>
</gene>
<dbReference type="Pfam" id="PF05685">
    <property type="entry name" value="Uma2"/>
    <property type="match status" value="1"/>
</dbReference>
<protein>
    <recommendedName>
        <fullName evidence="1">Putative restriction endonuclease domain-containing protein</fullName>
    </recommendedName>
</protein>
<dbReference type="RefSeq" id="WP_026134590.1">
    <property type="nucleotide sequence ID" value="NZ_KQ976354.1"/>
</dbReference>
<dbReference type="InterPro" id="IPR011335">
    <property type="entry name" value="Restrct_endonuc-II-like"/>
</dbReference>
<dbReference type="OrthoDB" id="428427at2"/>
<dbReference type="PANTHER" id="PTHR34107">
    <property type="entry name" value="SLL0198 PROTEIN-RELATED"/>
    <property type="match status" value="1"/>
</dbReference>
<evidence type="ECO:0000313" key="3">
    <source>
        <dbReference type="Proteomes" id="UP000076925"/>
    </source>
</evidence>
<proteinExistence type="predicted"/>
<dbReference type="CDD" id="cd06260">
    <property type="entry name" value="DUF820-like"/>
    <property type="match status" value="1"/>
</dbReference>
<comment type="caution">
    <text evidence="2">The sequence shown here is derived from an EMBL/GenBank/DDBJ whole genome shotgun (WGS) entry which is preliminary data.</text>
</comment>
<dbReference type="AlphaFoldDB" id="A0A139WYD9"/>
<evidence type="ECO:0000313" key="2">
    <source>
        <dbReference type="EMBL" id="KYC37455.1"/>
    </source>
</evidence>
<organism evidence="2 3">
    <name type="scientific">Scytonema hofmannii PCC 7110</name>
    <dbReference type="NCBI Taxonomy" id="128403"/>
    <lineage>
        <taxon>Bacteria</taxon>
        <taxon>Bacillati</taxon>
        <taxon>Cyanobacteriota</taxon>
        <taxon>Cyanophyceae</taxon>
        <taxon>Nostocales</taxon>
        <taxon>Scytonemataceae</taxon>
        <taxon>Scytonema</taxon>
    </lineage>
</organism>
<reference evidence="2 3" key="1">
    <citation type="journal article" date="2013" name="Genome Biol. Evol.">
        <title>Genomes of Stigonematalean cyanobacteria (subsection V) and the evolution of oxygenic photosynthesis from prokaryotes to plastids.</title>
        <authorList>
            <person name="Dagan T."/>
            <person name="Roettger M."/>
            <person name="Stucken K."/>
            <person name="Landan G."/>
            <person name="Koch R."/>
            <person name="Major P."/>
            <person name="Gould S.B."/>
            <person name="Goremykin V.V."/>
            <person name="Rippka R."/>
            <person name="Tandeau de Marsac N."/>
            <person name="Gugger M."/>
            <person name="Lockhart P.J."/>
            <person name="Allen J.F."/>
            <person name="Brune I."/>
            <person name="Maus I."/>
            <person name="Puhler A."/>
            <person name="Martin W.F."/>
        </authorList>
    </citation>
    <scope>NUCLEOTIDE SEQUENCE [LARGE SCALE GENOMIC DNA]</scope>
    <source>
        <strain evidence="2 3">PCC 7110</strain>
    </source>
</reference>
<dbReference type="EMBL" id="ANNX02000047">
    <property type="protein sequence ID" value="KYC37455.1"/>
    <property type="molecule type" value="Genomic_DNA"/>
</dbReference>
<evidence type="ECO:0000259" key="1">
    <source>
        <dbReference type="Pfam" id="PF05685"/>
    </source>
</evidence>
<keyword evidence="3" id="KW-1185">Reference proteome</keyword>
<name>A0A139WYD9_9CYAN</name>
<dbReference type="Proteomes" id="UP000076925">
    <property type="component" value="Unassembled WGS sequence"/>
</dbReference>
<dbReference type="InterPro" id="IPR012296">
    <property type="entry name" value="Nuclease_put_TT1808"/>
</dbReference>
<dbReference type="SUPFAM" id="SSF52980">
    <property type="entry name" value="Restriction endonuclease-like"/>
    <property type="match status" value="1"/>
</dbReference>
<dbReference type="InterPro" id="IPR008538">
    <property type="entry name" value="Uma2"/>
</dbReference>